<gene>
    <name evidence="3" type="ORF">HIM_08703</name>
</gene>
<accession>A0A0F7ZSS2</accession>
<name>A0A0F7ZSS2_9HYPO</name>
<sequence length="163" mass="18169">MPGVSKKKAPARKTRMSPDKLLTSLRSPLAKADLKAIFSKPLTWTALAVNEQAEILSLFPDSRHIIKGGVDFLDMPDLDALMNDKGFRDDCAAYKSNLADGRHDAGWLAEAWAAHEMRKAGQYDAYLRAKFEDDWGVKIPEETQEPRISEGEPDRKPTTDLGL</sequence>
<dbReference type="Pfam" id="PF13919">
    <property type="entry name" value="ASXH"/>
    <property type="match status" value="1"/>
</dbReference>
<feature type="region of interest" description="Disordered" evidence="1">
    <location>
        <begin position="138"/>
        <end position="163"/>
    </location>
</feature>
<evidence type="ECO:0000256" key="1">
    <source>
        <dbReference type="SAM" id="MobiDB-lite"/>
    </source>
</evidence>
<keyword evidence="4" id="KW-1185">Reference proteome</keyword>
<reference evidence="3 4" key="1">
    <citation type="journal article" date="2014" name="Genome Biol. Evol.">
        <title>Comparative genomics and transcriptomics analyses reveal divergent lifestyle features of nematode endoparasitic fungus Hirsutella minnesotensis.</title>
        <authorList>
            <person name="Lai Y."/>
            <person name="Liu K."/>
            <person name="Zhang X."/>
            <person name="Zhang X."/>
            <person name="Li K."/>
            <person name="Wang N."/>
            <person name="Shu C."/>
            <person name="Wu Y."/>
            <person name="Wang C."/>
            <person name="Bushley K.E."/>
            <person name="Xiang M."/>
            <person name="Liu X."/>
        </authorList>
    </citation>
    <scope>NUCLEOTIDE SEQUENCE [LARGE SCALE GENOMIC DNA]</scope>
    <source>
        <strain evidence="3 4">3608</strain>
    </source>
</reference>
<proteinExistence type="predicted"/>
<dbReference type="InterPro" id="IPR028020">
    <property type="entry name" value="ASX_DEUBAD_dom"/>
</dbReference>
<dbReference type="Proteomes" id="UP000054481">
    <property type="component" value="Unassembled WGS sequence"/>
</dbReference>
<evidence type="ECO:0000313" key="3">
    <source>
        <dbReference type="EMBL" id="KJZ71858.1"/>
    </source>
</evidence>
<evidence type="ECO:0000313" key="4">
    <source>
        <dbReference type="Proteomes" id="UP000054481"/>
    </source>
</evidence>
<dbReference type="OrthoDB" id="2289918at2759"/>
<organism evidence="3 4">
    <name type="scientific">Hirsutella minnesotensis 3608</name>
    <dbReference type="NCBI Taxonomy" id="1043627"/>
    <lineage>
        <taxon>Eukaryota</taxon>
        <taxon>Fungi</taxon>
        <taxon>Dikarya</taxon>
        <taxon>Ascomycota</taxon>
        <taxon>Pezizomycotina</taxon>
        <taxon>Sordariomycetes</taxon>
        <taxon>Hypocreomycetidae</taxon>
        <taxon>Hypocreales</taxon>
        <taxon>Ophiocordycipitaceae</taxon>
        <taxon>Hirsutella</taxon>
    </lineage>
</organism>
<feature type="domain" description="ASX DEUBAD" evidence="2">
    <location>
        <begin position="7"/>
        <end position="136"/>
    </location>
</feature>
<dbReference type="AlphaFoldDB" id="A0A0F7ZSS2"/>
<protein>
    <recommendedName>
        <fullName evidence="2">ASX DEUBAD domain-containing protein</fullName>
    </recommendedName>
</protein>
<dbReference type="EMBL" id="KQ030558">
    <property type="protein sequence ID" value="KJZ71858.1"/>
    <property type="molecule type" value="Genomic_DNA"/>
</dbReference>
<evidence type="ECO:0000259" key="2">
    <source>
        <dbReference type="Pfam" id="PF13919"/>
    </source>
</evidence>